<dbReference type="Gene3D" id="3.30.530.20">
    <property type="match status" value="1"/>
</dbReference>
<evidence type="ECO:0000256" key="1">
    <source>
        <dbReference type="SAM" id="MobiDB-lite"/>
    </source>
</evidence>
<gene>
    <name evidence="2" type="ORF">AQPW35_04380</name>
</gene>
<protein>
    <recommendedName>
        <fullName evidence="4">Polyketide cyclase</fullName>
    </recommendedName>
</protein>
<dbReference type="InterPro" id="IPR023393">
    <property type="entry name" value="START-like_dom_sf"/>
</dbReference>
<dbReference type="Proteomes" id="UP000301751">
    <property type="component" value="Unassembled WGS sequence"/>
</dbReference>
<proteinExistence type="predicted"/>
<evidence type="ECO:0000313" key="2">
    <source>
        <dbReference type="EMBL" id="GCL61357.1"/>
    </source>
</evidence>
<organism evidence="2 3">
    <name type="scientific">Pseudaquabacterium pictum</name>
    <dbReference type="NCBI Taxonomy" id="2315236"/>
    <lineage>
        <taxon>Bacteria</taxon>
        <taxon>Pseudomonadati</taxon>
        <taxon>Pseudomonadota</taxon>
        <taxon>Betaproteobacteria</taxon>
        <taxon>Burkholderiales</taxon>
        <taxon>Sphaerotilaceae</taxon>
        <taxon>Pseudaquabacterium</taxon>
    </lineage>
</organism>
<keyword evidence="3" id="KW-1185">Reference proteome</keyword>
<dbReference type="EMBL" id="BJCL01000001">
    <property type="protein sequence ID" value="GCL61357.1"/>
    <property type="molecule type" value="Genomic_DNA"/>
</dbReference>
<reference evidence="3" key="1">
    <citation type="submission" date="2019-03" db="EMBL/GenBank/DDBJ databases">
        <title>Aquabacterium pictum sp.nov., the first bacteriochlorophyll a-containing freshwater bacterium in the genus Aquabacterium of the class Betaproteobacteria.</title>
        <authorList>
            <person name="Hirose S."/>
            <person name="Tank M."/>
            <person name="Hara E."/>
            <person name="Tamaki H."/>
            <person name="Takaichi S."/>
            <person name="Haruta S."/>
            <person name="Hanada S."/>
        </authorList>
    </citation>
    <scope>NUCLEOTIDE SEQUENCE [LARGE SCALE GENOMIC DNA]</scope>
    <source>
        <strain evidence="3">W35</strain>
    </source>
</reference>
<accession>A0A480ALS6</accession>
<evidence type="ECO:0000313" key="3">
    <source>
        <dbReference type="Proteomes" id="UP000301751"/>
    </source>
</evidence>
<dbReference type="AlphaFoldDB" id="A0A480ALS6"/>
<dbReference type="RefSeq" id="WP_137731118.1">
    <property type="nucleotide sequence ID" value="NZ_BJCL01000001.1"/>
</dbReference>
<feature type="region of interest" description="Disordered" evidence="1">
    <location>
        <begin position="133"/>
        <end position="160"/>
    </location>
</feature>
<name>A0A480ALS6_9BURK</name>
<dbReference type="OrthoDB" id="9810827at2"/>
<evidence type="ECO:0008006" key="4">
    <source>
        <dbReference type="Google" id="ProtNLM"/>
    </source>
</evidence>
<dbReference type="Pfam" id="PF10604">
    <property type="entry name" value="Polyketide_cyc2"/>
    <property type="match status" value="1"/>
</dbReference>
<dbReference type="SUPFAM" id="SSF55961">
    <property type="entry name" value="Bet v1-like"/>
    <property type="match status" value="1"/>
</dbReference>
<comment type="caution">
    <text evidence="2">The sequence shown here is derived from an EMBL/GenBank/DDBJ whole genome shotgun (WGS) entry which is preliminary data.</text>
</comment>
<dbReference type="InterPro" id="IPR019587">
    <property type="entry name" value="Polyketide_cyclase/dehydratase"/>
</dbReference>
<sequence length="160" mass="17314">MQIESTILIHAPAASVFALYADVANWTDWDPDVKSASINGAFASGSTGVIVPNGGPKSTVVFNQVVPNRGFHVLCKLPLCRMRFEHELVPAGQATKATHRVVFEGLLAPLFGRLIGAGMRQSQPHALQSLKRVAEERLSAHATPRRTQADGDQPGQPQRR</sequence>